<dbReference type="Gene3D" id="3.30.420.480">
    <property type="entry name" value="Domain of unknown function (DUF4445)"/>
    <property type="match status" value="1"/>
</dbReference>
<dbReference type="PANTHER" id="PTHR42895:SF2">
    <property type="entry name" value="IRON-SULFUR CLUSTER PROTEIN"/>
    <property type="match status" value="1"/>
</dbReference>
<keyword evidence="3" id="KW-1185">Reference proteome</keyword>
<accession>A0ABY8EF58</accession>
<dbReference type="Gene3D" id="3.10.20.30">
    <property type="match status" value="1"/>
</dbReference>
<sequence>MIKVKFMPQNIEVVCKYKDNLLEVARKANIFIDAPCNGNVSCGKCKVKIINGRVDTKKTTHITDEEFDSGYVLACNSKVIEDIQVEVPSKLSSSMNKMKIEDSSSDVYKKLLENCKQLISKNHMEFKSYVRKNYVTIELPNLDDNISDFDRIKRHLRNTFGYEKVTCKIETIRKIPNILREGNFNVTITHIPKAGNTTNIVNIESGDTTDKFYGVALDIGTTSVAACIVDLYKGKIVAKASSGNAQIKYGADVINRIIYSTKKDGLEKLNKAIVHETINPILESMYNELGIDKNDITALVAGGNTTMTHLLLNVYPDYLRMEPYIPAFSKSPYIQAKELEIEINSDAYIYITPCVASYVGGDITAGVLSSGIWSSDENVLFIDLGTNGEIVFGNKDYLMTCACSAGPAFEGGEISCGMRASSGAIEKIRIDKDTLNPTLGIISNDKPQGICGSGIIDLIAEMLVNNIIDRRGKINENINSNRIRFDENEIGEYVLAFKEDYNIERDITITEVDIDSFIRAKGAVYSGIITLVESLGMDFDMIDKVLIAGGIGSSLNIEKSILIGMLPDVDKNKYSYIGNSSLMGCYLALTSEDARCKLEECSDSMTYVELSVYPSYMDEFISACFLPHTDIEKFPSVKASLGC</sequence>
<evidence type="ECO:0000259" key="1">
    <source>
        <dbReference type="PROSITE" id="PS51085"/>
    </source>
</evidence>
<proteinExistence type="predicted"/>
<dbReference type="Proteomes" id="UP001222800">
    <property type="component" value="Chromosome"/>
</dbReference>
<dbReference type="Pfam" id="PF00111">
    <property type="entry name" value="Fer2"/>
    <property type="match status" value="1"/>
</dbReference>
<dbReference type="InterPro" id="IPR027980">
    <property type="entry name" value="RACo_C"/>
</dbReference>
<evidence type="ECO:0000313" key="3">
    <source>
        <dbReference type="Proteomes" id="UP001222800"/>
    </source>
</evidence>
<name>A0ABY8EF58_9FIRM</name>
<dbReference type="EMBL" id="CP120733">
    <property type="protein sequence ID" value="WFD09465.1"/>
    <property type="molecule type" value="Genomic_DNA"/>
</dbReference>
<dbReference type="Gene3D" id="3.10.20.880">
    <property type="match status" value="1"/>
</dbReference>
<dbReference type="Pfam" id="PF17650">
    <property type="entry name" value="RACo_linker"/>
    <property type="match status" value="1"/>
</dbReference>
<dbReference type="RefSeq" id="WP_277731392.1">
    <property type="nucleotide sequence ID" value="NZ_CP120733.1"/>
</dbReference>
<dbReference type="InterPro" id="IPR036010">
    <property type="entry name" value="2Fe-2S_ferredoxin-like_sf"/>
</dbReference>
<dbReference type="PROSITE" id="PS51085">
    <property type="entry name" value="2FE2S_FER_2"/>
    <property type="match status" value="1"/>
</dbReference>
<dbReference type="Pfam" id="PF17651">
    <property type="entry name" value="Raco_middle"/>
    <property type="match status" value="1"/>
</dbReference>
<dbReference type="InterPro" id="IPR041414">
    <property type="entry name" value="Raco-like_middle"/>
</dbReference>
<dbReference type="InterPro" id="IPR042259">
    <property type="entry name" value="Raco-like_middle_sf"/>
</dbReference>
<evidence type="ECO:0000313" key="2">
    <source>
        <dbReference type="EMBL" id="WFD09465.1"/>
    </source>
</evidence>
<feature type="domain" description="2Fe-2S ferredoxin-type" evidence="1">
    <location>
        <begin position="2"/>
        <end position="91"/>
    </location>
</feature>
<dbReference type="PANTHER" id="PTHR42895">
    <property type="entry name" value="IRON-SULFUR CLUSTER-BINDING PROTEIN-RELATED"/>
    <property type="match status" value="1"/>
</dbReference>
<dbReference type="InterPro" id="IPR040506">
    <property type="entry name" value="RACo_linker"/>
</dbReference>
<dbReference type="SUPFAM" id="SSF53067">
    <property type="entry name" value="Actin-like ATPase domain"/>
    <property type="match status" value="1"/>
</dbReference>
<gene>
    <name evidence="2" type="primary">acsV</name>
    <name evidence="2" type="ORF">P4S50_13860</name>
</gene>
<dbReference type="Pfam" id="PF14574">
    <property type="entry name" value="RACo_C_ter"/>
    <property type="match status" value="1"/>
</dbReference>
<dbReference type="InterPro" id="IPR001041">
    <property type="entry name" value="2Fe-2S_ferredoxin-type"/>
</dbReference>
<dbReference type="CDD" id="cd00207">
    <property type="entry name" value="fer2"/>
    <property type="match status" value="1"/>
</dbReference>
<dbReference type="NCBIfam" id="NF040756">
    <property type="entry name" value="corr_regen_AcsV"/>
    <property type="match status" value="1"/>
</dbReference>
<dbReference type="InterPro" id="IPR043129">
    <property type="entry name" value="ATPase_NBD"/>
</dbReference>
<protein>
    <submittedName>
        <fullName evidence="2">Corrinoid activation/regeneration protein AcsV</fullName>
    </submittedName>
</protein>
<dbReference type="InterPro" id="IPR012675">
    <property type="entry name" value="Beta-grasp_dom_sf"/>
</dbReference>
<dbReference type="SUPFAM" id="SSF54292">
    <property type="entry name" value="2Fe-2S ferredoxin-like"/>
    <property type="match status" value="1"/>
</dbReference>
<dbReference type="InterPro" id="IPR052911">
    <property type="entry name" value="Corrinoid_activation_enz"/>
</dbReference>
<reference evidence="2 3" key="1">
    <citation type="submission" date="2023-03" db="EMBL/GenBank/DDBJ databases">
        <title>Complete genome sequence of Tepidibacter sp. SWIR-1, isolated from a deep-sea hydrothermal vent.</title>
        <authorList>
            <person name="Li X."/>
        </authorList>
    </citation>
    <scope>NUCLEOTIDE SEQUENCE [LARGE SCALE GENOMIC DNA]</scope>
    <source>
        <strain evidence="2 3">SWIR-1</strain>
    </source>
</reference>
<organism evidence="2 3">
    <name type="scientific">Tepidibacter hydrothermalis</name>
    <dbReference type="NCBI Taxonomy" id="3036126"/>
    <lineage>
        <taxon>Bacteria</taxon>
        <taxon>Bacillati</taxon>
        <taxon>Bacillota</taxon>
        <taxon>Clostridia</taxon>
        <taxon>Peptostreptococcales</taxon>
        <taxon>Peptostreptococcaceae</taxon>
        <taxon>Tepidibacter</taxon>
    </lineage>
</organism>